<keyword evidence="1" id="KW-1133">Transmembrane helix</keyword>
<feature type="transmembrane region" description="Helical" evidence="1">
    <location>
        <begin position="20"/>
        <end position="40"/>
    </location>
</feature>
<evidence type="ECO:0000313" key="3">
    <source>
        <dbReference type="Proteomes" id="UP000287651"/>
    </source>
</evidence>
<accession>A0A426YM12</accession>
<comment type="caution">
    <text evidence="2">The sequence shown here is derived from an EMBL/GenBank/DDBJ whole genome shotgun (WGS) entry which is preliminary data.</text>
</comment>
<protein>
    <submittedName>
        <fullName evidence="2">Uncharacterized protein</fullName>
    </submittedName>
</protein>
<reference evidence="2 3" key="1">
    <citation type="journal article" date="2014" name="Agronomy (Basel)">
        <title>A Draft Genome Sequence for Ensete ventricosum, the Drought-Tolerant Tree Against Hunger.</title>
        <authorList>
            <person name="Harrison J."/>
            <person name="Moore K.A."/>
            <person name="Paszkiewicz K."/>
            <person name="Jones T."/>
            <person name="Grant M."/>
            <person name="Ambacheew D."/>
            <person name="Muzemil S."/>
            <person name="Studholme D.J."/>
        </authorList>
    </citation>
    <scope>NUCLEOTIDE SEQUENCE [LARGE SCALE GENOMIC DNA]</scope>
</reference>
<dbReference type="EMBL" id="AMZH03011498">
    <property type="protein sequence ID" value="RRT52767.1"/>
    <property type="molecule type" value="Genomic_DNA"/>
</dbReference>
<proteinExistence type="predicted"/>
<evidence type="ECO:0000313" key="2">
    <source>
        <dbReference type="EMBL" id="RRT52767.1"/>
    </source>
</evidence>
<dbReference type="AlphaFoldDB" id="A0A426YM12"/>
<keyword evidence="1" id="KW-0812">Transmembrane</keyword>
<sequence>MSSRSTGRGDDDSIGCRCAWVVFFMWPSISRLAMAMIALACSFPHTNSTIVQQGNLLPPLLVSSRAFERSRHAAYIVSAQRLKPTRRSNIRRTHQEQQRDTPAVTAGCAGLVVIAAAATTAAAAAAAETKSEVHLLHCSLEQRVGWQVCLSDDQSASVGIVEREREEEEEGGGRRPLYSLAMGTAELGSAKQRVEHAFPTRRPLPPSAAPLVLNDNHLFFPPLAFRRFLQL</sequence>
<organism evidence="2 3">
    <name type="scientific">Ensete ventricosum</name>
    <name type="common">Abyssinian banana</name>
    <name type="synonym">Musa ensete</name>
    <dbReference type="NCBI Taxonomy" id="4639"/>
    <lineage>
        <taxon>Eukaryota</taxon>
        <taxon>Viridiplantae</taxon>
        <taxon>Streptophyta</taxon>
        <taxon>Embryophyta</taxon>
        <taxon>Tracheophyta</taxon>
        <taxon>Spermatophyta</taxon>
        <taxon>Magnoliopsida</taxon>
        <taxon>Liliopsida</taxon>
        <taxon>Zingiberales</taxon>
        <taxon>Musaceae</taxon>
        <taxon>Ensete</taxon>
    </lineage>
</organism>
<keyword evidence="1" id="KW-0472">Membrane</keyword>
<dbReference type="Proteomes" id="UP000287651">
    <property type="component" value="Unassembled WGS sequence"/>
</dbReference>
<gene>
    <name evidence="2" type="ORF">B296_00037720</name>
</gene>
<evidence type="ECO:0000256" key="1">
    <source>
        <dbReference type="SAM" id="Phobius"/>
    </source>
</evidence>
<name>A0A426YM12_ENSVE</name>